<proteinExistence type="inferred from homology"/>
<comment type="similarity">
    <text evidence="2 8">Belongs to the extradiol ring-cleavage dioxygenase family.</text>
</comment>
<dbReference type="InterPro" id="IPR004360">
    <property type="entry name" value="Glyas_Fos-R_dOase_dom"/>
</dbReference>
<comment type="cofactor">
    <cofactor evidence="1 8">
        <name>Fe(2+)</name>
        <dbReference type="ChEBI" id="CHEBI:29033"/>
    </cofactor>
</comment>
<dbReference type="SUPFAM" id="SSF54593">
    <property type="entry name" value="Glyoxalase/Bleomycin resistance protein/Dihydroxybiphenyl dioxygenase"/>
    <property type="match status" value="1"/>
</dbReference>
<evidence type="ECO:0000256" key="4">
    <source>
        <dbReference type="ARBA" id="ARBA00022797"/>
    </source>
</evidence>
<gene>
    <name evidence="10" type="ORF">HJ536_19560</name>
</gene>
<dbReference type="GO" id="GO:0051213">
    <property type="term" value="F:dioxygenase activity"/>
    <property type="evidence" value="ECO:0007669"/>
    <property type="project" value="UniProtKB-KW"/>
</dbReference>
<feature type="domain" description="VOC" evidence="9">
    <location>
        <begin position="16"/>
        <end position="128"/>
    </location>
</feature>
<dbReference type="InterPro" id="IPR029068">
    <property type="entry name" value="Glyas_Bleomycin-R_OHBP_Dase"/>
</dbReference>
<dbReference type="PROSITE" id="PS51819">
    <property type="entry name" value="VOC"/>
    <property type="match status" value="2"/>
</dbReference>
<reference evidence="10 11" key="1">
    <citation type="submission" date="2020-04" db="EMBL/GenBank/DDBJ databases">
        <title>Donghicola sp., a member of the Rhodobacteraceae family isolated from mangrove forest in Thailand.</title>
        <authorList>
            <person name="Charoenyingcharoen P."/>
            <person name="Yukphan P."/>
        </authorList>
    </citation>
    <scope>NUCLEOTIDE SEQUENCE [LARGE SCALE GENOMIC DNA]</scope>
    <source>
        <strain evidence="10 11">B5-SW-15</strain>
    </source>
</reference>
<evidence type="ECO:0000256" key="2">
    <source>
        <dbReference type="ARBA" id="ARBA00008784"/>
    </source>
</evidence>
<dbReference type="RefSeq" id="WP_177159082.1">
    <property type="nucleotide sequence ID" value="NZ_JABCJE010000018.1"/>
</dbReference>
<evidence type="ECO:0000256" key="8">
    <source>
        <dbReference type="RuleBase" id="RU000683"/>
    </source>
</evidence>
<evidence type="ECO:0000259" key="9">
    <source>
        <dbReference type="PROSITE" id="PS51819"/>
    </source>
</evidence>
<dbReference type="InterPro" id="IPR037523">
    <property type="entry name" value="VOC_core"/>
</dbReference>
<evidence type="ECO:0000256" key="6">
    <source>
        <dbReference type="ARBA" id="ARBA00023002"/>
    </source>
</evidence>
<dbReference type="Gene3D" id="3.10.180.10">
    <property type="entry name" value="2,3-Dihydroxybiphenyl 1,2-Dioxygenase, domain 1"/>
    <property type="match status" value="2"/>
</dbReference>
<feature type="domain" description="VOC" evidence="9">
    <location>
        <begin position="149"/>
        <end position="272"/>
    </location>
</feature>
<dbReference type="InterPro" id="IPR000486">
    <property type="entry name" value="Xdiol_ring_cleave_dOase_1/2"/>
</dbReference>
<dbReference type="GO" id="GO:0008198">
    <property type="term" value="F:ferrous iron binding"/>
    <property type="evidence" value="ECO:0007669"/>
    <property type="project" value="InterPro"/>
</dbReference>
<dbReference type="InterPro" id="IPR050383">
    <property type="entry name" value="GlyoxalaseI/FosfomycinResist"/>
</dbReference>
<organism evidence="10 11">
    <name type="scientific">Donghicola mangrovi</name>
    <dbReference type="NCBI Taxonomy" id="2729614"/>
    <lineage>
        <taxon>Bacteria</taxon>
        <taxon>Pseudomonadati</taxon>
        <taxon>Pseudomonadota</taxon>
        <taxon>Alphaproteobacteria</taxon>
        <taxon>Rhodobacterales</taxon>
        <taxon>Roseobacteraceae</taxon>
        <taxon>Donghicola</taxon>
    </lineage>
</organism>
<dbReference type="EMBL" id="JABCJE010000018">
    <property type="protein sequence ID" value="NVO25555.1"/>
    <property type="molecule type" value="Genomic_DNA"/>
</dbReference>
<protein>
    <submittedName>
        <fullName evidence="10">3,4-dihydroxyphenylacetate 2,3-dioxygenase</fullName>
    </submittedName>
</protein>
<evidence type="ECO:0000313" key="11">
    <source>
        <dbReference type="Proteomes" id="UP000592216"/>
    </source>
</evidence>
<dbReference type="Proteomes" id="UP000592216">
    <property type="component" value="Unassembled WGS sequence"/>
</dbReference>
<dbReference type="AlphaFoldDB" id="A0A850QGQ5"/>
<dbReference type="PANTHER" id="PTHR21366">
    <property type="entry name" value="GLYOXALASE FAMILY PROTEIN"/>
    <property type="match status" value="1"/>
</dbReference>
<keyword evidence="3" id="KW-0479">Metal-binding</keyword>
<evidence type="ECO:0000313" key="10">
    <source>
        <dbReference type="EMBL" id="NVO25555.1"/>
    </source>
</evidence>
<evidence type="ECO:0000256" key="5">
    <source>
        <dbReference type="ARBA" id="ARBA00022964"/>
    </source>
</evidence>
<evidence type="ECO:0000256" key="3">
    <source>
        <dbReference type="ARBA" id="ARBA00022723"/>
    </source>
</evidence>
<keyword evidence="5 8" id="KW-0223">Dioxygenase</keyword>
<keyword evidence="6 8" id="KW-0560">Oxidoreductase</keyword>
<keyword evidence="7 8" id="KW-0408">Iron</keyword>
<dbReference type="PROSITE" id="PS00082">
    <property type="entry name" value="EXTRADIOL_DIOXYGENAS"/>
    <property type="match status" value="1"/>
</dbReference>
<evidence type="ECO:0000256" key="7">
    <source>
        <dbReference type="ARBA" id="ARBA00023004"/>
    </source>
</evidence>
<dbReference type="Pfam" id="PF00903">
    <property type="entry name" value="Glyoxalase"/>
    <property type="match status" value="2"/>
</dbReference>
<name>A0A850QGQ5_9RHOB</name>
<accession>A0A850QGQ5</accession>
<evidence type="ECO:0000256" key="1">
    <source>
        <dbReference type="ARBA" id="ARBA00001954"/>
    </source>
</evidence>
<sequence>MNFDKPVLFPPFNITRASHTILSARDLEASKHFYTELVGLVVSDEDENTLYLRGREERGHHSLVLKKSTGPRVCHRLGMRMLTDDDIKAAYDWFNENGFAATFVDVPFQGLTLHVRDAMGLPLEFVADMDAMPRQMYGYDQYKGASAQRADHWQTQSSDVAKSMAFYHTLGFRTSEYTYSDNDAGGQDLWGGWMQRKGNPHDIVFTNGPGPRLHHFAYLLRDAADTVHACDVAGALGFNHDLERGPGRHGISGAMFIYFRDPDGHRIELFNTHYQHIDLEPPLAWSLSDPKRADQWGMPAQEKWFTEATEFEGAAPDAPILNAPLPTLEKFLDKQKQPA</sequence>
<comment type="caution">
    <text evidence="10">The sequence shown here is derived from an EMBL/GenBank/DDBJ whole genome shotgun (WGS) entry which is preliminary data.</text>
</comment>
<keyword evidence="4 8" id="KW-0058">Aromatic hydrocarbons catabolism</keyword>